<dbReference type="EMBL" id="BOON01000016">
    <property type="protein sequence ID" value="GII22142.1"/>
    <property type="molecule type" value="Genomic_DNA"/>
</dbReference>
<name>A0A8J3TA79_9ACTN</name>
<dbReference type="Gene3D" id="3.60.21.10">
    <property type="match status" value="1"/>
</dbReference>
<proteinExistence type="inferred from homology"/>
<organism evidence="3 4">
    <name type="scientific">Planosporangium mesophilum</name>
    <dbReference type="NCBI Taxonomy" id="689768"/>
    <lineage>
        <taxon>Bacteria</taxon>
        <taxon>Bacillati</taxon>
        <taxon>Actinomycetota</taxon>
        <taxon>Actinomycetes</taxon>
        <taxon>Micromonosporales</taxon>
        <taxon>Micromonosporaceae</taxon>
        <taxon>Planosporangium</taxon>
    </lineage>
</organism>
<evidence type="ECO:0000313" key="4">
    <source>
        <dbReference type="Proteomes" id="UP000599074"/>
    </source>
</evidence>
<gene>
    <name evidence="3" type="ORF">Pme01_17390</name>
</gene>
<dbReference type="PANTHER" id="PTHR33393:SF13">
    <property type="entry name" value="PGA BIOSYNTHESIS PROTEIN CAPA"/>
    <property type="match status" value="1"/>
</dbReference>
<dbReference type="PANTHER" id="PTHR33393">
    <property type="entry name" value="POLYGLUTAMINE SYNTHESIS ACCESSORY PROTEIN RV0574C-RELATED"/>
    <property type="match status" value="1"/>
</dbReference>
<comment type="similarity">
    <text evidence="1">Belongs to the CapA family.</text>
</comment>
<dbReference type="AlphaFoldDB" id="A0A8J3TA79"/>
<keyword evidence="4" id="KW-1185">Reference proteome</keyword>
<feature type="domain" description="Capsule synthesis protein CapA" evidence="2">
    <location>
        <begin position="2"/>
        <end position="110"/>
    </location>
</feature>
<dbReference type="InterPro" id="IPR052169">
    <property type="entry name" value="CW_Biosynth-Accessory"/>
</dbReference>
<dbReference type="SUPFAM" id="SSF56300">
    <property type="entry name" value="Metallo-dependent phosphatases"/>
    <property type="match status" value="1"/>
</dbReference>
<evidence type="ECO:0000256" key="1">
    <source>
        <dbReference type="ARBA" id="ARBA00005662"/>
    </source>
</evidence>
<dbReference type="InterPro" id="IPR019079">
    <property type="entry name" value="Capsule_synth_CapA"/>
</dbReference>
<evidence type="ECO:0000313" key="3">
    <source>
        <dbReference type="EMBL" id="GII22142.1"/>
    </source>
</evidence>
<dbReference type="Proteomes" id="UP000599074">
    <property type="component" value="Unassembled WGS sequence"/>
</dbReference>
<sequence>MKGVKIAILAFGQVHELEYAWAARDDRPGVATALGLTRSVSAVRAAADLVVVFNHRGREGNSCPISEQKTFAAKLAAAGGDVILGSHAHTLQGDGWMGGTYVAYGLANFLWYGDSFSTDTGVLKMTMRAARWSKMSSYPPWSLSQDSRSH</sequence>
<reference evidence="3" key="1">
    <citation type="submission" date="2021-01" db="EMBL/GenBank/DDBJ databases">
        <title>Whole genome shotgun sequence of Planosporangium mesophilum NBRC 109066.</title>
        <authorList>
            <person name="Komaki H."/>
            <person name="Tamura T."/>
        </authorList>
    </citation>
    <scope>NUCLEOTIDE SEQUENCE</scope>
    <source>
        <strain evidence="3">NBRC 109066</strain>
    </source>
</reference>
<dbReference type="InterPro" id="IPR029052">
    <property type="entry name" value="Metallo-depent_PP-like"/>
</dbReference>
<accession>A0A8J3TA79</accession>
<protein>
    <recommendedName>
        <fullName evidence="2">Capsule synthesis protein CapA domain-containing protein</fullName>
    </recommendedName>
</protein>
<evidence type="ECO:0000259" key="2">
    <source>
        <dbReference type="Pfam" id="PF09587"/>
    </source>
</evidence>
<dbReference type="Pfam" id="PF09587">
    <property type="entry name" value="PGA_cap"/>
    <property type="match status" value="1"/>
</dbReference>
<comment type="caution">
    <text evidence="3">The sequence shown here is derived from an EMBL/GenBank/DDBJ whole genome shotgun (WGS) entry which is preliminary data.</text>
</comment>